<keyword evidence="6" id="KW-0560">Oxidoreductase</keyword>
<sequence length="410" mass="46130">MKKIVIIGAGFGGLNAAKILCKNKKLNITIIDKKNHHLFQPLLYQVATAGLNESDIAYPIRSIFRNKKNVTVYKETVIDFDFNTKTVITDSNKHSYDYLIIACGAVENYFGKDKWAKYAPTLKNLNHAQQLRNKILNAFEMAEKTKDDNEKRKYLTFVVIGGGPTGVELAGAIGEMTRFTLAKDFRNIDPRLSRIILIEAADKILATFDDKLINKAVRNLESLGVQVWTKSMVTDIDEKGVTIGNERLESATIIWAAGIKANPLSEKLPGNKDKMGRIIVNKDLSIENYPDVFVVGDLAHFEQNGKILPGIAPVAMQQGKFVAKLILAELKGKKRTQFKYFDKGQMATIGRSKAIAEIKNLKLSGFIAWITWILVHIMYLTGFKNRIFVMLQWAWSYLTLKKGARLIIDD</sequence>
<proteinExistence type="inferred from homology"/>
<keyword evidence="3" id="KW-0285">Flavoprotein</keyword>
<dbReference type="PRINTS" id="PR00368">
    <property type="entry name" value="FADPNR"/>
</dbReference>
<evidence type="ECO:0000259" key="10">
    <source>
        <dbReference type="Pfam" id="PF07992"/>
    </source>
</evidence>
<dbReference type="PANTHER" id="PTHR43706:SF47">
    <property type="entry name" value="EXTERNAL NADH-UBIQUINONE OXIDOREDUCTASE 1, MITOCHONDRIAL-RELATED"/>
    <property type="match status" value="1"/>
</dbReference>
<comment type="caution">
    <text evidence="12">The sequence shown here is derived from an EMBL/GenBank/DDBJ whole genome shotgun (WGS) entry which is preliminary data.</text>
</comment>
<dbReference type="Pfam" id="PF22366">
    <property type="entry name" value="NDH2_C"/>
    <property type="match status" value="1"/>
</dbReference>
<dbReference type="OrthoDB" id="9781621at2"/>
<dbReference type="Gene3D" id="3.50.50.100">
    <property type="match status" value="1"/>
</dbReference>
<keyword evidence="9" id="KW-1133">Transmembrane helix</keyword>
<evidence type="ECO:0000256" key="7">
    <source>
        <dbReference type="ARBA" id="ARBA00023027"/>
    </source>
</evidence>
<keyword evidence="13" id="KW-1185">Reference proteome</keyword>
<accession>A0A5A8F8Z5</accession>
<keyword evidence="5" id="KW-0809">Transit peptide</keyword>
<keyword evidence="9" id="KW-0812">Transmembrane</keyword>
<dbReference type="EMBL" id="VFJB01000001">
    <property type="protein sequence ID" value="KAA0259481.1"/>
    <property type="molecule type" value="Genomic_DNA"/>
</dbReference>
<evidence type="ECO:0000259" key="11">
    <source>
        <dbReference type="Pfam" id="PF22366"/>
    </source>
</evidence>
<dbReference type="GO" id="GO:0050136">
    <property type="term" value="F:NADH dehydrogenase (quinone) (non-electrogenic) activity"/>
    <property type="evidence" value="ECO:0007669"/>
    <property type="project" value="UniProtKB-EC"/>
</dbReference>
<dbReference type="InterPro" id="IPR054585">
    <property type="entry name" value="NDH2-like_C"/>
</dbReference>
<dbReference type="PRINTS" id="PR00411">
    <property type="entry name" value="PNDRDTASEI"/>
</dbReference>
<gene>
    <name evidence="12" type="ORF">FHQ18_00985</name>
</gene>
<evidence type="ECO:0000256" key="4">
    <source>
        <dbReference type="ARBA" id="ARBA00022827"/>
    </source>
</evidence>
<evidence type="ECO:0000256" key="5">
    <source>
        <dbReference type="ARBA" id="ARBA00022946"/>
    </source>
</evidence>
<evidence type="ECO:0000256" key="1">
    <source>
        <dbReference type="ARBA" id="ARBA00005272"/>
    </source>
</evidence>
<dbReference type="Pfam" id="PF07992">
    <property type="entry name" value="Pyr_redox_2"/>
    <property type="match status" value="1"/>
</dbReference>
<dbReference type="InterPro" id="IPR045024">
    <property type="entry name" value="NDH-2"/>
</dbReference>
<dbReference type="RefSeq" id="WP_149265301.1">
    <property type="nucleotide sequence ID" value="NZ_VFJB01000001.1"/>
</dbReference>
<feature type="domain" description="External alternative NADH-ubiquinone oxidoreductase-like C-terminal" evidence="11">
    <location>
        <begin position="343"/>
        <end position="398"/>
    </location>
</feature>
<dbReference type="InterPro" id="IPR036188">
    <property type="entry name" value="FAD/NAD-bd_sf"/>
</dbReference>
<dbReference type="PANTHER" id="PTHR43706">
    <property type="entry name" value="NADH DEHYDROGENASE"/>
    <property type="match status" value="1"/>
</dbReference>
<evidence type="ECO:0000313" key="13">
    <source>
        <dbReference type="Proteomes" id="UP000322876"/>
    </source>
</evidence>
<reference evidence="12 13" key="1">
    <citation type="submission" date="2019-06" db="EMBL/GenBank/DDBJ databases">
        <title>Genomic insights into carbon and energy metabolism of Deferribacter autotrophicus revealed new metabolic traits in the phylum Deferribacteres.</title>
        <authorList>
            <person name="Slobodkin A.I."/>
            <person name="Slobodkina G.B."/>
            <person name="Allioux M."/>
            <person name="Alain K."/>
            <person name="Jebbar M."/>
            <person name="Shadrin V."/>
            <person name="Kublanov I.V."/>
            <person name="Toshchakov S.V."/>
            <person name="Bonch-Osmolovskaya E.A."/>
        </authorList>
    </citation>
    <scope>NUCLEOTIDE SEQUENCE [LARGE SCALE GENOMIC DNA]</scope>
    <source>
        <strain evidence="12 13">SL50</strain>
    </source>
</reference>
<keyword evidence="7" id="KW-0520">NAD</keyword>
<keyword evidence="9" id="KW-0472">Membrane</keyword>
<name>A0A5A8F8Z5_9BACT</name>
<protein>
    <recommendedName>
        <fullName evidence="2">NADH:ubiquinone reductase (non-electrogenic)</fullName>
        <ecNumber evidence="2">1.6.5.9</ecNumber>
    </recommendedName>
</protein>
<dbReference type="EC" id="1.6.5.9" evidence="2"/>
<dbReference type="Proteomes" id="UP000322876">
    <property type="component" value="Unassembled WGS sequence"/>
</dbReference>
<keyword evidence="4" id="KW-0274">FAD</keyword>
<evidence type="ECO:0000256" key="9">
    <source>
        <dbReference type="SAM" id="Phobius"/>
    </source>
</evidence>
<dbReference type="AlphaFoldDB" id="A0A5A8F8Z5"/>
<comment type="catalytic activity">
    <reaction evidence="8">
        <text>a quinone + NADH + H(+) = a quinol + NAD(+)</text>
        <dbReference type="Rhea" id="RHEA:46160"/>
        <dbReference type="ChEBI" id="CHEBI:15378"/>
        <dbReference type="ChEBI" id="CHEBI:24646"/>
        <dbReference type="ChEBI" id="CHEBI:57540"/>
        <dbReference type="ChEBI" id="CHEBI:57945"/>
        <dbReference type="ChEBI" id="CHEBI:132124"/>
        <dbReference type="EC" id="1.6.5.9"/>
    </reaction>
</comment>
<comment type="similarity">
    <text evidence="1">Belongs to the NADH dehydrogenase family.</text>
</comment>
<feature type="domain" description="FAD/NAD(P)-binding" evidence="10">
    <location>
        <begin position="2"/>
        <end position="319"/>
    </location>
</feature>
<evidence type="ECO:0000256" key="3">
    <source>
        <dbReference type="ARBA" id="ARBA00022630"/>
    </source>
</evidence>
<evidence type="ECO:0000256" key="8">
    <source>
        <dbReference type="ARBA" id="ARBA00047599"/>
    </source>
</evidence>
<organism evidence="12 13">
    <name type="scientific">Deferribacter autotrophicus</name>
    <dbReference type="NCBI Taxonomy" id="500465"/>
    <lineage>
        <taxon>Bacteria</taxon>
        <taxon>Pseudomonadati</taxon>
        <taxon>Deferribacterota</taxon>
        <taxon>Deferribacteres</taxon>
        <taxon>Deferribacterales</taxon>
        <taxon>Deferribacteraceae</taxon>
        <taxon>Deferribacter</taxon>
    </lineage>
</organism>
<dbReference type="InterPro" id="IPR023753">
    <property type="entry name" value="FAD/NAD-binding_dom"/>
</dbReference>
<evidence type="ECO:0000256" key="6">
    <source>
        <dbReference type="ARBA" id="ARBA00023002"/>
    </source>
</evidence>
<feature type="transmembrane region" description="Helical" evidence="9">
    <location>
        <begin position="363"/>
        <end position="383"/>
    </location>
</feature>
<evidence type="ECO:0000256" key="2">
    <source>
        <dbReference type="ARBA" id="ARBA00012637"/>
    </source>
</evidence>
<evidence type="ECO:0000313" key="12">
    <source>
        <dbReference type="EMBL" id="KAA0259481.1"/>
    </source>
</evidence>
<dbReference type="SUPFAM" id="SSF51905">
    <property type="entry name" value="FAD/NAD(P)-binding domain"/>
    <property type="match status" value="1"/>
</dbReference>